<evidence type="ECO:0000256" key="3">
    <source>
        <dbReference type="ARBA" id="ARBA00022737"/>
    </source>
</evidence>
<evidence type="ECO:0000313" key="6">
    <source>
        <dbReference type="EMBL" id="MDG3007981.1"/>
    </source>
</evidence>
<dbReference type="Gene3D" id="1.25.40.10">
    <property type="entry name" value="Tetratricopeptide repeat domain"/>
    <property type="match status" value="3"/>
</dbReference>
<keyword evidence="2" id="KW-0963">Cytoplasm</keyword>
<keyword evidence="4" id="KW-0802">TPR repeat</keyword>
<accession>A0ABT6FK73</accession>
<dbReference type="InterPro" id="IPR011990">
    <property type="entry name" value="TPR-like_helical_dom_sf"/>
</dbReference>
<dbReference type="EMBL" id="JARRAG010000002">
    <property type="protein sequence ID" value="MDG3007981.1"/>
    <property type="molecule type" value="Genomic_DNA"/>
</dbReference>
<dbReference type="PANTHER" id="PTHR45783:SF3">
    <property type="entry name" value="KINESIN LIGHT CHAIN"/>
    <property type="match status" value="1"/>
</dbReference>
<protein>
    <submittedName>
        <fullName evidence="6">Tetratricopeptide repeat protein</fullName>
    </submittedName>
</protein>
<gene>
    <name evidence="6" type="ORF">PZE19_29810</name>
</gene>
<dbReference type="InterPro" id="IPR002151">
    <property type="entry name" value="Kinesin_light"/>
</dbReference>
<comment type="subcellular location">
    <subcellularLocation>
        <location evidence="1">Cytoplasm</location>
    </subcellularLocation>
</comment>
<evidence type="ECO:0000256" key="1">
    <source>
        <dbReference type="ARBA" id="ARBA00004496"/>
    </source>
</evidence>
<evidence type="ECO:0000256" key="4">
    <source>
        <dbReference type="ARBA" id="ARBA00022803"/>
    </source>
</evidence>
<reference evidence="6 7" key="1">
    <citation type="submission" date="2023-03" db="EMBL/GenBank/DDBJ databases">
        <title>Paludisphaera mucosa sp. nov. a novel planctomycete from northern fen.</title>
        <authorList>
            <person name="Ivanova A."/>
        </authorList>
    </citation>
    <scope>NUCLEOTIDE SEQUENCE [LARGE SCALE GENOMIC DNA]</scope>
    <source>
        <strain evidence="6 7">Pla2</strain>
    </source>
</reference>
<evidence type="ECO:0000313" key="7">
    <source>
        <dbReference type="Proteomes" id="UP001216907"/>
    </source>
</evidence>
<comment type="caution">
    <text evidence="6">The sequence shown here is derived from an EMBL/GenBank/DDBJ whole genome shotgun (WGS) entry which is preliminary data.</text>
</comment>
<evidence type="ECO:0000259" key="5">
    <source>
        <dbReference type="Pfam" id="PF21746"/>
    </source>
</evidence>
<dbReference type="Pfam" id="PF21746">
    <property type="entry name" value="DUF6869"/>
    <property type="match status" value="1"/>
</dbReference>
<name>A0ABT6FK73_9BACT</name>
<dbReference type="SUPFAM" id="SSF48452">
    <property type="entry name" value="TPR-like"/>
    <property type="match status" value="1"/>
</dbReference>
<dbReference type="RefSeq" id="WP_277864249.1">
    <property type="nucleotide sequence ID" value="NZ_JARRAG010000002.1"/>
</dbReference>
<dbReference type="PANTHER" id="PTHR45783">
    <property type="entry name" value="KINESIN LIGHT CHAIN"/>
    <property type="match status" value="1"/>
</dbReference>
<dbReference type="Proteomes" id="UP001216907">
    <property type="component" value="Unassembled WGS sequence"/>
</dbReference>
<sequence>MDDATGAESEIARLTAEAAELRGRRAWAEASARLEEAVGLAESAFGGDDPRTARVLAAASWNAYVRLRHAEAADASRRALAICEARLGPDHADTLRNLMDLAGVLFRLAPELDEASGRRDAAYRESRALADRALAACAASGRDDVEFADFLGAAGYQRYWVGLYEEAGPLLSRAFALRLRRAGLGDPETAEVAVRLALNHEREGYDETVLVPMYRTALAGFEEAFADDHPDVLDARARVAMWLEDVDRGESARQYDRIVEALLAPGSTLVEDAFPWYLDGCGDHLREAGREADLQELERRAGGYDVMVETGLEDVDDAEKRHGADSIEHARALATLAEYYADVGRVGPAVDAATRAGAILRARLGPDHPEAFEAAMRLEEVRAVAEAESGTPRPRRRLGRKEPDEFFMLTRPWADERRHELIRAYLESIVGVMEGGEDDSRGAVWAVRSLTIQADADEQWSFLLDLIAAAPDEPPVLLAVAAGPLVGFLERFGGRALDRAAAEAARDATFGRVLSGVRRNGLSDLDLARLRAIQATVADPLPETGPFGGGDQDEGE</sequence>
<feature type="domain" description="DUF6869" evidence="5">
    <location>
        <begin position="439"/>
        <end position="534"/>
    </location>
</feature>
<organism evidence="6 7">
    <name type="scientific">Paludisphaera mucosa</name>
    <dbReference type="NCBI Taxonomy" id="3030827"/>
    <lineage>
        <taxon>Bacteria</taxon>
        <taxon>Pseudomonadati</taxon>
        <taxon>Planctomycetota</taxon>
        <taxon>Planctomycetia</taxon>
        <taxon>Isosphaerales</taxon>
        <taxon>Isosphaeraceae</taxon>
        <taxon>Paludisphaera</taxon>
    </lineage>
</organism>
<proteinExistence type="predicted"/>
<keyword evidence="3" id="KW-0677">Repeat</keyword>
<dbReference type="InterPro" id="IPR049221">
    <property type="entry name" value="DUF6869"/>
</dbReference>
<keyword evidence="7" id="KW-1185">Reference proteome</keyword>
<evidence type="ECO:0000256" key="2">
    <source>
        <dbReference type="ARBA" id="ARBA00022490"/>
    </source>
</evidence>